<evidence type="ECO:0008006" key="3">
    <source>
        <dbReference type="Google" id="ProtNLM"/>
    </source>
</evidence>
<keyword evidence="2" id="KW-1185">Reference proteome</keyword>
<dbReference type="InterPro" id="IPR058292">
    <property type="entry name" value="DUF7986"/>
</dbReference>
<dbReference type="EMBL" id="SZPQ01000060">
    <property type="protein sequence ID" value="TKI02822.1"/>
    <property type="molecule type" value="Genomic_DNA"/>
</dbReference>
<protein>
    <recommendedName>
        <fullName evidence="3">DUF2384 domain-containing protein</fullName>
    </recommendedName>
</protein>
<name>A0ABY2SF77_9HYPH</name>
<organism evidence="1 2">
    <name type="scientific">Martelella alba</name>
    <dbReference type="NCBI Taxonomy" id="2590451"/>
    <lineage>
        <taxon>Bacteria</taxon>
        <taxon>Pseudomonadati</taxon>
        <taxon>Pseudomonadota</taxon>
        <taxon>Alphaproteobacteria</taxon>
        <taxon>Hyphomicrobiales</taxon>
        <taxon>Aurantimonadaceae</taxon>
        <taxon>Martelella</taxon>
    </lineage>
</organism>
<proteinExistence type="predicted"/>
<accession>A0ABY2SF77</accession>
<sequence length="449" mass="51123">MHTHHNLTGLIKFLSRDKWHQCFDEVFHDHFGPILASDDMDFDDILEILGDEWGMTLWGCAFEDFLTTDFEIEGGNIIDEYLKRRGWKENPKTRAYMKALRTSIMSLYEVSDVVPGKSLMARDLIRGGEPVIVSEGSATKSLKQWDRIAARIVPVMGENVLAGGLLPFTFQASDMLFDGLRHAFNPKNTKKPPIIKNEDLQTIAYMFSQTWLIDVLERETGMPELQNTDGDDIVFHNVRFPFAPGTLQKDIAARLNTLPALSRESEKCWNWLEENPRQKGRGHNAGRNEELMDSGARILGNLELKGKVLHLATNSSTRAQKGMNMVQQHLGNLIRMPLTEIRTVEQMMSDHAAPSKQHPASAIPPDMAEQVVHQFLDRQYQDVLDQPVGMLGNRSPRQAVKSAAGRQKVAEWLKYLENQSIQTESPTDPMATYSFEWMWRQLGILDLRH</sequence>
<gene>
    <name evidence="1" type="ORF">FCN80_23770</name>
</gene>
<reference evidence="1 2" key="1">
    <citation type="submission" date="2019-04" db="EMBL/GenBank/DDBJ databases">
        <authorList>
            <person name="Li M."/>
            <person name="Gao C."/>
        </authorList>
    </citation>
    <scope>NUCLEOTIDE SEQUENCE [LARGE SCALE GENOMIC DNA]</scope>
    <source>
        <strain evidence="1 2">BGMRC 2031</strain>
    </source>
</reference>
<dbReference type="Proteomes" id="UP000305202">
    <property type="component" value="Unassembled WGS sequence"/>
</dbReference>
<dbReference type="Pfam" id="PF25948">
    <property type="entry name" value="DUF7986"/>
    <property type="match status" value="1"/>
</dbReference>
<evidence type="ECO:0000313" key="1">
    <source>
        <dbReference type="EMBL" id="TKI02822.1"/>
    </source>
</evidence>
<evidence type="ECO:0000313" key="2">
    <source>
        <dbReference type="Proteomes" id="UP000305202"/>
    </source>
</evidence>
<comment type="caution">
    <text evidence="1">The sequence shown here is derived from an EMBL/GenBank/DDBJ whole genome shotgun (WGS) entry which is preliminary data.</text>
</comment>